<dbReference type="eggNOG" id="COG2996">
    <property type="taxonomic scope" value="Bacteria"/>
</dbReference>
<evidence type="ECO:0000313" key="6">
    <source>
        <dbReference type="EMBL" id="AEV95165.1"/>
    </source>
</evidence>
<dbReference type="InterPro" id="IPR036388">
    <property type="entry name" value="WH-like_DNA-bd_sf"/>
</dbReference>
<evidence type="ECO:0008006" key="8">
    <source>
        <dbReference type="Google" id="ProtNLM"/>
    </source>
</evidence>
<dbReference type="Pfam" id="PF17783">
    <property type="entry name" value="WHD_CvfB"/>
    <property type="match status" value="1"/>
</dbReference>
<dbReference type="Pfam" id="PF21191">
    <property type="entry name" value="CvfB_1st"/>
    <property type="match status" value="1"/>
</dbReference>
<evidence type="ECO:0000313" key="7">
    <source>
        <dbReference type="Proteomes" id="UP000005444"/>
    </source>
</evidence>
<keyword evidence="7" id="KW-1185">Reference proteome</keyword>
<dbReference type="RefSeq" id="WP_014215362.1">
    <property type="nucleotide sequence ID" value="NC_016605.1"/>
</dbReference>
<protein>
    <recommendedName>
        <fullName evidence="8">DNA-binding protein</fullName>
    </recommendedName>
</protein>
<feature type="domain" description="Conserved virulence factor B third S1" evidence="5">
    <location>
        <begin position="142"/>
        <end position="216"/>
    </location>
</feature>
<evidence type="ECO:0000259" key="4">
    <source>
        <dbReference type="Pfam" id="PF21191"/>
    </source>
</evidence>
<dbReference type="Gene3D" id="2.40.50.140">
    <property type="entry name" value="Nucleic acid-binding proteins"/>
    <property type="match status" value="2"/>
</dbReference>
<evidence type="ECO:0000259" key="5">
    <source>
        <dbReference type="Pfam" id="PF21543"/>
    </source>
</evidence>
<sequence length="288" mass="32288">MNSLMGQVATGQVTDENEQNYFVQLEDGNTYRLDKAEIKKPLKLKSVFKGFAYENNSHNKQITRTAPNVRIGRYGWSKVVSSRRDLGVFVDIGLSNKDIVVSLDNLPTEKKLWPKTGDKLLVRLDVDDKDRMWAIPADSNVFQKISLSAKPEMKNKNITATSYRLKMSETLIITDHNNLGFIHPSERDVEPRLGQSLRGRVISVGTDGVLNVSLKPRSYEAIGDDASMLIALLEHDPNHHLKLNDHSSPEDIKNVVGLSKSQFKRALGHILKTGSIIQDETGISLKEQ</sequence>
<dbReference type="KEGG" id="pce:PECL_896"/>
<feature type="domain" description="Conserved virulence factor B first S1" evidence="2">
    <location>
        <begin position="6"/>
        <end position="63"/>
    </location>
</feature>
<organism evidence="6 7">
    <name type="scientific">Pediococcus claussenii (strain ATCC BAA-344 / DSM 14800 / JCM 18046 / KCTC 3811 / LMG 21948 / P06)</name>
    <dbReference type="NCBI Taxonomy" id="701521"/>
    <lineage>
        <taxon>Bacteria</taxon>
        <taxon>Bacillati</taxon>
        <taxon>Bacillota</taxon>
        <taxon>Bacilli</taxon>
        <taxon>Lactobacillales</taxon>
        <taxon>Lactobacillaceae</taxon>
        <taxon>Pediococcus</taxon>
    </lineage>
</organism>
<evidence type="ECO:0000259" key="3">
    <source>
        <dbReference type="Pfam" id="PF17783"/>
    </source>
</evidence>
<dbReference type="HOGENOM" id="CLU_064885_0_0_9"/>
<dbReference type="InterPro" id="IPR014464">
    <property type="entry name" value="CvfB_fam"/>
</dbReference>
<dbReference type="AlphaFoldDB" id="G8PD30"/>
<dbReference type="InterPro" id="IPR012340">
    <property type="entry name" value="NA-bd_OB-fold"/>
</dbReference>
<dbReference type="PANTHER" id="PTHR37296">
    <property type="entry name" value="CONSERVED VIRULENCE FACTOR B"/>
    <property type="match status" value="1"/>
</dbReference>
<gene>
    <name evidence="6" type="ordered locus">PECL_896</name>
</gene>
<accession>G8PD30</accession>
<dbReference type="Proteomes" id="UP000005444">
    <property type="component" value="Chromosome"/>
</dbReference>
<dbReference type="PANTHER" id="PTHR37296:SF1">
    <property type="entry name" value="CONSERVED VIRULENCE FACTOR B"/>
    <property type="match status" value="1"/>
</dbReference>
<dbReference type="InterPro" id="IPR048588">
    <property type="entry name" value="CvfB_S1_2nd"/>
</dbReference>
<dbReference type="PIRSF" id="PIRSF012524">
    <property type="entry name" value="YitL_S1"/>
    <property type="match status" value="1"/>
</dbReference>
<dbReference type="InterPro" id="IPR040764">
    <property type="entry name" value="CvfB_WH"/>
</dbReference>
<dbReference type="InterPro" id="IPR039566">
    <property type="entry name" value="CvfB_S1_st"/>
</dbReference>
<dbReference type="Gene3D" id="2.40.50.330">
    <property type="match status" value="1"/>
</dbReference>
<evidence type="ECO:0000256" key="1">
    <source>
        <dbReference type="PIRNR" id="PIRNR012524"/>
    </source>
</evidence>
<dbReference type="Pfam" id="PF13509">
    <property type="entry name" value="S1_2"/>
    <property type="match status" value="1"/>
</dbReference>
<comment type="similarity">
    <text evidence="1">Belongs to the CvfB family.</text>
</comment>
<name>G8PD30_PEDCP</name>
<feature type="domain" description="Conserved virulence factor B second S1" evidence="4">
    <location>
        <begin position="74"/>
        <end position="134"/>
    </location>
</feature>
<reference evidence="6 7" key="1">
    <citation type="journal article" date="2012" name="J. Bacteriol.">
        <title>Complete Genome Sequence of the Beer Spoilage Organism Pediococcus claussenii ATCC BAA-344T.</title>
        <authorList>
            <person name="Pittet V."/>
            <person name="Abegunde T."/>
            <person name="Marfleet T."/>
            <person name="Haakensen M."/>
            <person name="Morrow K."/>
            <person name="Jayaprakash T."/>
            <person name="Schroeder K."/>
            <person name="Trost B."/>
            <person name="Byrns S."/>
            <person name="Bergsveinson J."/>
            <person name="Kusalik A."/>
            <person name="Ziola B."/>
        </authorList>
    </citation>
    <scope>NUCLEOTIDE SEQUENCE [LARGE SCALE GENOMIC DNA]</scope>
    <source>
        <strain evidence="6 7">ATCC BAA-344</strain>
    </source>
</reference>
<dbReference type="InterPro" id="IPR048587">
    <property type="entry name" value="CvfB_S1_3rd"/>
</dbReference>
<feature type="domain" description="Conserved virulence factor B-like winged helix" evidence="3">
    <location>
        <begin position="228"/>
        <end position="285"/>
    </location>
</feature>
<dbReference type="Gene3D" id="1.10.10.10">
    <property type="entry name" value="Winged helix-like DNA-binding domain superfamily/Winged helix DNA-binding domain"/>
    <property type="match status" value="1"/>
</dbReference>
<proteinExistence type="inferred from homology"/>
<dbReference type="PATRIC" id="fig|701521.8.peg.844"/>
<evidence type="ECO:0000259" key="2">
    <source>
        <dbReference type="Pfam" id="PF13509"/>
    </source>
</evidence>
<dbReference type="EMBL" id="CP003137">
    <property type="protein sequence ID" value="AEV95165.1"/>
    <property type="molecule type" value="Genomic_DNA"/>
</dbReference>
<dbReference type="STRING" id="701521.PECL_896"/>
<dbReference type="Pfam" id="PF21543">
    <property type="entry name" value="CvfB_2nd"/>
    <property type="match status" value="1"/>
</dbReference>